<feature type="compositionally biased region" description="Polar residues" evidence="1">
    <location>
        <begin position="65"/>
        <end position="89"/>
    </location>
</feature>
<organism evidence="2 3">
    <name type="scientific">Nostoc sphaeroides CCNUC1</name>
    <dbReference type="NCBI Taxonomy" id="2653204"/>
    <lineage>
        <taxon>Bacteria</taxon>
        <taxon>Bacillati</taxon>
        <taxon>Cyanobacteriota</taxon>
        <taxon>Cyanophyceae</taxon>
        <taxon>Nostocales</taxon>
        <taxon>Nostocaceae</taxon>
        <taxon>Nostoc</taxon>
    </lineage>
</organism>
<proteinExistence type="predicted"/>
<gene>
    <name evidence="2" type="ORF">GXM_09814</name>
</gene>
<sequence>MQHLRDLLKKKDDSLIAWLLWNRLHEIEAFLKEAQAKFPEDPEAKTCDAVLQDIQSLLELPSPDSPTNQSQNTVTTPTEDSGLKDSQSIKSEEVKLSPLRKAFNSDKNLIKYLGDFQLRSETDSDLWKEIQHKLLRLPKEMARSWRELALELAKDAQAEIDTSNIFPLRFTDNEEIYPGLKGSVEVKGLYLSKSQDAFLEDVLQENKYEGLSKDLKLLACLVSICIYSIKKEPDLYHALETVNKFDAISLHSNTDERKKYIDALKERFQRTIKAEESGESLTILKAWINIDEAINSLVFMPPADSDSWCGELQKKSRRILIEKAKQAKENGYDVRIQQLSGVYADLHNLSSGYDLRSNFGGIPGEVQTCLRVYARINQEELKGRVIYRSLK</sequence>
<dbReference type="EMBL" id="CP045228">
    <property type="protein sequence ID" value="QFS52320.1"/>
    <property type="molecule type" value="Genomic_DNA"/>
</dbReference>
<protein>
    <submittedName>
        <fullName evidence="2">Uncharacterized protein</fullName>
    </submittedName>
</protein>
<dbReference type="AlphaFoldDB" id="A0A5P8WI99"/>
<feature type="region of interest" description="Disordered" evidence="1">
    <location>
        <begin position="60"/>
        <end position="90"/>
    </location>
</feature>
<name>A0A5P8WI99_9NOSO</name>
<accession>A0A5P8WI99</accession>
<evidence type="ECO:0000313" key="3">
    <source>
        <dbReference type="Proteomes" id="UP000326678"/>
    </source>
</evidence>
<dbReference type="KEGG" id="nsh:GXM_09814"/>
<evidence type="ECO:0000313" key="2">
    <source>
        <dbReference type="EMBL" id="QFS52320.1"/>
    </source>
</evidence>
<reference evidence="2 3" key="1">
    <citation type="submission" date="2019-10" db="EMBL/GenBank/DDBJ databases">
        <title>Genomic and transcriptomic insights into the perfect genentic adaptation of a filamentous nitrogen-fixing cyanobacterium to rice fields.</title>
        <authorList>
            <person name="Chen Z."/>
        </authorList>
    </citation>
    <scope>NUCLEOTIDE SEQUENCE [LARGE SCALE GENOMIC DNA]</scope>
    <source>
        <strain evidence="2">CCNUC1</strain>
    </source>
</reference>
<dbReference type="RefSeq" id="WP_152592576.1">
    <property type="nucleotide sequence ID" value="NZ_CP045228.1"/>
</dbReference>
<keyword evidence="3" id="KW-1185">Reference proteome</keyword>
<dbReference type="Proteomes" id="UP000326678">
    <property type="component" value="Chromosome pGXM01"/>
</dbReference>
<evidence type="ECO:0000256" key="1">
    <source>
        <dbReference type="SAM" id="MobiDB-lite"/>
    </source>
</evidence>